<dbReference type="Pfam" id="PF19200">
    <property type="entry name" value="MupG_N"/>
    <property type="match status" value="1"/>
</dbReference>
<dbReference type="InterPro" id="IPR017853">
    <property type="entry name" value="GH"/>
</dbReference>
<feature type="domain" description="6-phospho-N-acetylmuramidase C-terminal" evidence="1">
    <location>
        <begin position="246"/>
        <end position="352"/>
    </location>
</feature>
<feature type="domain" description="6-phospho-N-acetylmuramidase N-terminal" evidence="2">
    <location>
        <begin position="2"/>
        <end position="235"/>
    </location>
</feature>
<dbReference type="Proteomes" id="UP001157039">
    <property type="component" value="Unassembled WGS sequence"/>
</dbReference>
<keyword evidence="5" id="KW-1185">Reference proteome</keyword>
<dbReference type="AlphaFoldDB" id="A0AA37XMG9"/>
<evidence type="ECO:0000259" key="2">
    <source>
        <dbReference type="Pfam" id="PF19200"/>
    </source>
</evidence>
<reference evidence="4" key="4">
    <citation type="submission" date="2023-02" db="EMBL/GenBank/DDBJ databases">
        <authorList>
            <person name="Sun Q."/>
            <person name="Mori K."/>
        </authorList>
    </citation>
    <scope>NUCLEOTIDE SEQUENCE</scope>
    <source>
        <strain evidence="4">NBRC 114545</strain>
    </source>
</reference>
<evidence type="ECO:0000313" key="6">
    <source>
        <dbReference type="Proteomes" id="UP001157039"/>
    </source>
</evidence>
<evidence type="ECO:0000313" key="4">
    <source>
        <dbReference type="EMBL" id="GMA72590.1"/>
    </source>
</evidence>
<dbReference type="PANTHER" id="PTHR38435">
    <property type="match status" value="1"/>
</dbReference>
<dbReference type="Proteomes" id="UP000268310">
    <property type="component" value="Chromosome"/>
</dbReference>
<reference evidence="3" key="3">
    <citation type="submission" date="2018-03" db="EMBL/GenBank/DDBJ databases">
        <authorList>
            <person name="Jeon C.O."/>
        </authorList>
    </citation>
    <scope>NUCLEOTIDE SEQUENCE</scope>
    <source>
        <strain evidence="3">JCM 31126</strain>
    </source>
</reference>
<dbReference type="InterPro" id="IPR043894">
    <property type="entry name" value="MupG_C"/>
</dbReference>
<evidence type="ECO:0000313" key="5">
    <source>
        <dbReference type="Proteomes" id="UP000268310"/>
    </source>
</evidence>
<organism evidence="4 6">
    <name type="scientific">Tetragenococcus osmophilus</name>
    <dbReference type="NCBI Taxonomy" id="526944"/>
    <lineage>
        <taxon>Bacteria</taxon>
        <taxon>Bacillati</taxon>
        <taxon>Bacillota</taxon>
        <taxon>Bacilli</taxon>
        <taxon>Lactobacillales</taxon>
        <taxon>Enterococcaceae</taxon>
        <taxon>Tetragenococcus</taxon>
    </lineage>
</organism>
<dbReference type="EMBL" id="CP027783">
    <property type="protein sequence ID" value="AYW47786.1"/>
    <property type="molecule type" value="Genomic_DNA"/>
</dbReference>
<dbReference type="Gene3D" id="2.40.100.10">
    <property type="entry name" value="Cyclophilin-like"/>
    <property type="match status" value="1"/>
</dbReference>
<protein>
    <submittedName>
        <fullName evidence="3">DUF871 domain-containing protein</fullName>
    </submittedName>
</protein>
<dbReference type="InterPro" id="IPR008589">
    <property type="entry name" value="MupG"/>
</dbReference>
<dbReference type="InterPro" id="IPR043797">
    <property type="entry name" value="MupG_N"/>
</dbReference>
<proteinExistence type="predicted"/>
<reference evidence="4 6" key="2">
    <citation type="journal article" date="2014" name="Int. J. Syst. Evol. Microbiol.">
        <title>Complete genome sequence of Corynebacterium casei LMG S-19264T (=DSM 44701T), isolated from a smear-ripened cheese.</title>
        <authorList>
            <consortium name="US DOE Joint Genome Institute (JGI-PGF)"/>
            <person name="Walter F."/>
            <person name="Albersmeier A."/>
            <person name="Kalinowski J."/>
            <person name="Ruckert C."/>
        </authorList>
    </citation>
    <scope>NUCLEOTIDE SEQUENCE [LARGE SCALE GENOMIC DNA]</scope>
    <source>
        <strain evidence="4 6">NBRC 114545</strain>
    </source>
</reference>
<accession>A0AA37XMG9</accession>
<dbReference type="KEGG" id="too:C7K38_05115"/>
<evidence type="ECO:0000313" key="3">
    <source>
        <dbReference type="EMBL" id="AYW47786.1"/>
    </source>
</evidence>
<dbReference type="InterPro" id="IPR029000">
    <property type="entry name" value="Cyclophilin-like_dom_sf"/>
</dbReference>
<dbReference type="PANTHER" id="PTHR38435:SF2">
    <property type="entry name" value="DUF871 DOMAIN-CONTAINING PROTEIN"/>
    <property type="match status" value="1"/>
</dbReference>
<dbReference type="RefSeq" id="WP_123936677.1">
    <property type="nucleotide sequence ID" value="NZ_BSUW01000001.1"/>
</dbReference>
<dbReference type="InterPro" id="IPR013785">
    <property type="entry name" value="Aldolase_TIM"/>
</dbReference>
<dbReference type="SUPFAM" id="SSF50891">
    <property type="entry name" value="Cyclophilin-like"/>
    <property type="match status" value="1"/>
</dbReference>
<dbReference type="Pfam" id="PF05913">
    <property type="entry name" value="MupG_C"/>
    <property type="match status" value="1"/>
</dbReference>
<gene>
    <name evidence="3" type="ORF">C7K38_05115</name>
    <name evidence="4" type="ORF">GCM10025885_16390</name>
</gene>
<dbReference type="EMBL" id="BSUW01000001">
    <property type="protein sequence ID" value="GMA72590.1"/>
    <property type="molecule type" value="Genomic_DNA"/>
</dbReference>
<sequence>MLGFSVFLGEGLTAEKRRYIQEMKQTGFTRIFTSLHIPEDDPQKVIETLQQLKKLTQKLQLDLMADVSNTGLQRLAIDLTQPKAYQQLKKLGITGIRMDYGIDNQTIAAVSHQMQVGLNASTLTKKDVEELNTHQADFSKMELWHNYYPRPETGLSKDYLQSINYKWKALGFKIVAFVPGDENLRGPLYAGLPTLEEHRNCHPLAAAIDLVDHCGCDAVHIGDSGLSKKAQEQFHSYFKDKKMLLEVDLLSDSYLSLVLGEHTNRLDDARDVVRSQEARKNNQQTIEVETNYSREQGSVTVDNKNYLRYMGEVQITKYDLPADKKVNVVARVIKKDRALIDHIGPGCHFKLKERRGYIE</sequence>
<reference evidence="3 5" key="1">
    <citation type="journal article" date="2012" name="Int. J. Syst. Evol. Microbiol.">
        <title>Characterization of Tetragenococcus strains from sugar thick juice reveals a novel species, Tetragenococcus osmophilus sp. nov., and divides Tetragenococcus halophilus into two subspecies, T. halophilus subsp. halophilus subsp. nov. and T. halophilus subsp. flandriensis subsp. nov.</title>
        <authorList>
            <person name="Juste A."/>
            <person name="Van Trappen S."/>
            <person name="Verreth C."/>
            <person name="Cleenwerck I."/>
            <person name="De Vos P."/>
            <person name="Lievens B."/>
            <person name="Willems K.A."/>
        </authorList>
    </citation>
    <scope>NUCLEOTIDE SEQUENCE [LARGE SCALE GENOMIC DNA]</scope>
    <source>
        <strain evidence="3 5">JCM 31126</strain>
    </source>
</reference>
<dbReference type="SUPFAM" id="SSF51445">
    <property type="entry name" value="(Trans)glycosidases"/>
    <property type="match status" value="1"/>
</dbReference>
<name>A0AA37XMG9_9ENTE</name>
<dbReference type="Gene3D" id="3.20.20.70">
    <property type="entry name" value="Aldolase class I"/>
    <property type="match status" value="1"/>
</dbReference>
<evidence type="ECO:0000259" key="1">
    <source>
        <dbReference type="Pfam" id="PF05913"/>
    </source>
</evidence>